<reference evidence="3 4" key="1">
    <citation type="journal article" date="2013" name="Curr. Biol.">
        <title>The Genome of the Foraminiferan Reticulomyxa filosa.</title>
        <authorList>
            <person name="Glockner G."/>
            <person name="Hulsmann N."/>
            <person name="Schleicher M."/>
            <person name="Noegel A.A."/>
            <person name="Eichinger L."/>
            <person name="Gallinger C."/>
            <person name="Pawlowski J."/>
            <person name="Sierra R."/>
            <person name="Euteneuer U."/>
            <person name="Pillet L."/>
            <person name="Moustafa A."/>
            <person name="Platzer M."/>
            <person name="Groth M."/>
            <person name="Szafranski K."/>
            <person name="Schliwa M."/>
        </authorList>
    </citation>
    <scope>NUCLEOTIDE SEQUENCE [LARGE SCALE GENOMIC DNA]</scope>
</reference>
<feature type="compositionally biased region" description="Basic and acidic residues" evidence="1">
    <location>
        <begin position="597"/>
        <end position="624"/>
    </location>
</feature>
<dbReference type="PANTHER" id="PTHR36840">
    <property type="entry name" value="BLL5714 PROTEIN"/>
    <property type="match status" value="1"/>
</dbReference>
<accession>X6MGB6</accession>
<dbReference type="EMBL" id="ASPP01020976">
    <property type="protein sequence ID" value="ETO12914.1"/>
    <property type="molecule type" value="Genomic_DNA"/>
</dbReference>
<dbReference type="Pfam" id="PF06772">
    <property type="entry name" value="LtrA"/>
    <property type="match status" value="1"/>
</dbReference>
<keyword evidence="4" id="KW-1185">Reference proteome</keyword>
<feature type="compositionally biased region" description="Polar residues" evidence="1">
    <location>
        <begin position="649"/>
        <end position="665"/>
    </location>
</feature>
<feature type="region of interest" description="Disordered" evidence="1">
    <location>
        <begin position="597"/>
        <end position="717"/>
    </location>
</feature>
<evidence type="ECO:0000313" key="4">
    <source>
        <dbReference type="Proteomes" id="UP000023152"/>
    </source>
</evidence>
<evidence type="ECO:0000313" key="3">
    <source>
        <dbReference type="EMBL" id="ETO12914.1"/>
    </source>
</evidence>
<feature type="transmembrane region" description="Helical" evidence="2">
    <location>
        <begin position="97"/>
        <end position="117"/>
    </location>
</feature>
<feature type="transmembrane region" description="Helical" evidence="2">
    <location>
        <begin position="300"/>
        <end position="321"/>
    </location>
</feature>
<protein>
    <submittedName>
        <fullName evidence="3">Uncharacterized protein</fullName>
    </submittedName>
</protein>
<sequence>MTLLHHGKWPRLFAENALIFFQFFVVWHELSVTSIRGKSTNISLPFAKKKKKKYRFSKIPHSRLDDFCKFGVIAGVVLMCLQMNAQHHLIGQYHDFAVGYLLCFVSLVALHTVYSHHLPRSRIYCRRRITLYFLAIGILAFGYTTTDQAIHITVLLLVAVLILYMSINSFREHANMFKKKKKKGVVTTSEGKTSQMSIWTYERITQRWGLFIILTIGESILALITSFGDFDNGWRDYVAIIATFGIMFCLKDIYIQTATVVAQDHALKFICMSFHFLCYYLNNMCAYMCTFALISLHPVVWTVLHGLLAYLLMLVGISWKLIFQSLHNEVTDDKQKPKLRYLWMLGICISGAIFTMYGLRFTHNKFLYPWWSYVTRIPLLVAIPIGVLFLHHSSIWFSLWALAWTFVNFVVDNVLTEVTALEVPAEKRGIYKYGIQIEAYLFSHLSDEEMTQVLNSLESLAQTSTKLPEVVSKTQSDEMVTSEQLGIEMGPTKVGSPRSTSEINIMDVTPLGGQIPSEPSVTDTSKRTAKHDIIEIVQPINYKQVEMTTLESTEHPVQSIDNSLQFNSPKKDNLPLIIKDEQENEPEQEKELLHEHVQEKEPEHAHAHAQEQEPEQKKEKELKIQIESPHLTHTTAPSIDLTVEEKESPTSSPIDVSHNRQTSEQVKNDVHKLAIDLNRQESEKKKEMEKEKSPSDVTPSIGSNSSLVNALVDTLET</sequence>
<feature type="transmembrane region" description="Helical" evidence="2">
    <location>
        <begin position="208"/>
        <end position="228"/>
    </location>
</feature>
<evidence type="ECO:0000256" key="1">
    <source>
        <dbReference type="SAM" id="MobiDB-lite"/>
    </source>
</evidence>
<name>X6MGB6_RETFI</name>
<feature type="transmembrane region" description="Helical" evidence="2">
    <location>
        <begin position="67"/>
        <end position="85"/>
    </location>
</feature>
<keyword evidence="2" id="KW-0472">Membrane</keyword>
<feature type="transmembrane region" description="Helical" evidence="2">
    <location>
        <begin position="234"/>
        <end position="254"/>
    </location>
</feature>
<keyword evidence="2" id="KW-1133">Transmembrane helix</keyword>
<dbReference type="Proteomes" id="UP000023152">
    <property type="component" value="Unassembled WGS sequence"/>
</dbReference>
<proteinExistence type="predicted"/>
<dbReference type="InterPro" id="IPR010640">
    <property type="entry name" value="Low_temperature_requirement_A"/>
</dbReference>
<organism evidence="3 4">
    <name type="scientific">Reticulomyxa filosa</name>
    <dbReference type="NCBI Taxonomy" id="46433"/>
    <lineage>
        <taxon>Eukaryota</taxon>
        <taxon>Sar</taxon>
        <taxon>Rhizaria</taxon>
        <taxon>Retaria</taxon>
        <taxon>Foraminifera</taxon>
        <taxon>Monothalamids</taxon>
        <taxon>Reticulomyxidae</taxon>
        <taxon>Reticulomyxa</taxon>
    </lineage>
</organism>
<feature type="transmembrane region" description="Helical" evidence="2">
    <location>
        <begin position="152"/>
        <end position="170"/>
    </location>
</feature>
<feature type="compositionally biased region" description="Polar residues" evidence="1">
    <location>
        <begin position="695"/>
        <end position="708"/>
    </location>
</feature>
<keyword evidence="2" id="KW-0812">Transmembrane</keyword>
<evidence type="ECO:0000256" key="2">
    <source>
        <dbReference type="SAM" id="Phobius"/>
    </source>
</evidence>
<feature type="transmembrane region" description="Helical" evidence="2">
    <location>
        <begin position="266"/>
        <end position="294"/>
    </location>
</feature>
<gene>
    <name evidence="3" type="ORF">RFI_24461</name>
</gene>
<dbReference type="AlphaFoldDB" id="X6MGB6"/>
<feature type="compositionally biased region" description="Basic and acidic residues" evidence="1">
    <location>
        <begin position="666"/>
        <end position="694"/>
    </location>
</feature>
<feature type="transmembrane region" description="Helical" evidence="2">
    <location>
        <begin position="341"/>
        <end position="359"/>
    </location>
</feature>
<dbReference type="PANTHER" id="PTHR36840:SF1">
    <property type="entry name" value="BLL5714 PROTEIN"/>
    <property type="match status" value="1"/>
</dbReference>
<feature type="transmembrane region" description="Helical" evidence="2">
    <location>
        <begin position="129"/>
        <end position="146"/>
    </location>
</feature>
<comment type="caution">
    <text evidence="3">The sequence shown here is derived from an EMBL/GenBank/DDBJ whole genome shotgun (WGS) entry which is preliminary data.</text>
</comment>